<evidence type="ECO:0000256" key="1">
    <source>
        <dbReference type="SAM" id="MobiDB-lite"/>
    </source>
</evidence>
<dbReference type="Proteomes" id="UP000291343">
    <property type="component" value="Unassembled WGS sequence"/>
</dbReference>
<dbReference type="AlphaFoldDB" id="A0A482XDX5"/>
<protein>
    <submittedName>
        <fullName evidence="2">Uncharacterized protein</fullName>
    </submittedName>
</protein>
<evidence type="ECO:0000313" key="3">
    <source>
        <dbReference type="Proteomes" id="UP000291343"/>
    </source>
</evidence>
<reference evidence="2 3" key="1">
    <citation type="journal article" date="2017" name="Gigascience">
        <title>Genome sequence of the small brown planthopper, Laodelphax striatellus.</title>
        <authorList>
            <person name="Zhu J."/>
            <person name="Jiang F."/>
            <person name="Wang X."/>
            <person name="Yang P."/>
            <person name="Bao Y."/>
            <person name="Zhao W."/>
            <person name="Wang W."/>
            <person name="Lu H."/>
            <person name="Wang Q."/>
            <person name="Cui N."/>
            <person name="Li J."/>
            <person name="Chen X."/>
            <person name="Luo L."/>
            <person name="Yu J."/>
            <person name="Kang L."/>
            <person name="Cui F."/>
        </authorList>
    </citation>
    <scope>NUCLEOTIDE SEQUENCE [LARGE SCALE GENOMIC DNA]</scope>
    <source>
        <strain evidence="2">Lst14</strain>
    </source>
</reference>
<proteinExistence type="predicted"/>
<feature type="region of interest" description="Disordered" evidence="1">
    <location>
        <begin position="1"/>
        <end position="44"/>
    </location>
</feature>
<name>A0A482XDX5_LAOST</name>
<dbReference type="EMBL" id="QKKF02012532">
    <property type="protein sequence ID" value="RZF43639.1"/>
    <property type="molecule type" value="Genomic_DNA"/>
</dbReference>
<gene>
    <name evidence="2" type="ORF">LSTR_LSTR009236</name>
</gene>
<feature type="compositionally biased region" description="Gly residues" evidence="1">
    <location>
        <begin position="25"/>
        <end position="44"/>
    </location>
</feature>
<comment type="caution">
    <text evidence="2">The sequence shown here is derived from an EMBL/GenBank/DDBJ whole genome shotgun (WGS) entry which is preliminary data.</text>
</comment>
<sequence>MGEREEGIWKKREEGVWEKREEGRSGGGEEGVGGEGGGGGGGKNRGCDIAKHFNTRVELELAATRSSYRGAHQCMGPCLAYEHNSICL</sequence>
<organism evidence="2 3">
    <name type="scientific">Laodelphax striatellus</name>
    <name type="common">Small brown planthopper</name>
    <name type="synonym">Delphax striatella</name>
    <dbReference type="NCBI Taxonomy" id="195883"/>
    <lineage>
        <taxon>Eukaryota</taxon>
        <taxon>Metazoa</taxon>
        <taxon>Ecdysozoa</taxon>
        <taxon>Arthropoda</taxon>
        <taxon>Hexapoda</taxon>
        <taxon>Insecta</taxon>
        <taxon>Pterygota</taxon>
        <taxon>Neoptera</taxon>
        <taxon>Paraneoptera</taxon>
        <taxon>Hemiptera</taxon>
        <taxon>Auchenorrhyncha</taxon>
        <taxon>Fulgoroidea</taxon>
        <taxon>Delphacidae</taxon>
        <taxon>Criomorphinae</taxon>
        <taxon>Laodelphax</taxon>
    </lineage>
</organism>
<evidence type="ECO:0000313" key="2">
    <source>
        <dbReference type="EMBL" id="RZF43639.1"/>
    </source>
</evidence>
<accession>A0A482XDX5</accession>
<keyword evidence="3" id="KW-1185">Reference proteome</keyword>
<feature type="compositionally biased region" description="Basic and acidic residues" evidence="1">
    <location>
        <begin position="1"/>
        <end position="24"/>
    </location>
</feature>
<dbReference type="InParanoid" id="A0A482XDX5"/>